<evidence type="ECO:0000313" key="1">
    <source>
        <dbReference type="EMBL" id="KAJ8006875.1"/>
    </source>
</evidence>
<dbReference type="EMBL" id="CM055736">
    <property type="protein sequence ID" value="KAJ8006875.1"/>
    <property type="molecule type" value="Genomic_DNA"/>
</dbReference>
<keyword evidence="2" id="KW-1185">Reference proteome</keyword>
<sequence length="139" mass="15922">MTEVLFLTVMSNKVAVFVTRRQRYRFAALRTVRKAEVKPAPSCHVASRLATRRQALQLSTGKFRNRYGAAVNDRASAGFCFDPSRLRARRLALLESERSKIHLSKTAADGPGRRSLRMRCRGSQRRLRIDTRLCLAHHR</sequence>
<protein>
    <submittedName>
        <fullName evidence="1">Uncharacterized protein</fullName>
    </submittedName>
</protein>
<accession>A0ACC2GTT7</accession>
<organism evidence="1 2">
    <name type="scientific">Dallia pectoralis</name>
    <name type="common">Alaska blackfish</name>
    <dbReference type="NCBI Taxonomy" id="75939"/>
    <lineage>
        <taxon>Eukaryota</taxon>
        <taxon>Metazoa</taxon>
        <taxon>Chordata</taxon>
        <taxon>Craniata</taxon>
        <taxon>Vertebrata</taxon>
        <taxon>Euteleostomi</taxon>
        <taxon>Actinopterygii</taxon>
        <taxon>Neopterygii</taxon>
        <taxon>Teleostei</taxon>
        <taxon>Protacanthopterygii</taxon>
        <taxon>Esociformes</taxon>
        <taxon>Umbridae</taxon>
        <taxon>Dallia</taxon>
    </lineage>
</organism>
<comment type="caution">
    <text evidence="1">The sequence shown here is derived from an EMBL/GenBank/DDBJ whole genome shotgun (WGS) entry which is preliminary data.</text>
</comment>
<reference evidence="1" key="1">
    <citation type="submission" date="2021-05" db="EMBL/GenBank/DDBJ databases">
        <authorList>
            <person name="Pan Q."/>
            <person name="Jouanno E."/>
            <person name="Zahm M."/>
            <person name="Klopp C."/>
            <person name="Cabau C."/>
            <person name="Louis A."/>
            <person name="Berthelot C."/>
            <person name="Parey E."/>
            <person name="Roest Crollius H."/>
            <person name="Montfort J."/>
            <person name="Robinson-Rechavi M."/>
            <person name="Bouchez O."/>
            <person name="Lampietro C."/>
            <person name="Lopez Roques C."/>
            <person name="Donnadieu C."/>
            <person name="Postlethwait J."/>
            <person name="Bobe J."/>
            <person name="Dillon D."/>
            <person name="Chandos A."/>
            <person name="von Hippel F."/>
            <person name="Guiguen Y."/>
        </authorList>
    </citation>
    <scope>NUCLEOTIDE SEQUENCE</scope>
    <source>
        <strain evidence="1">YG-Jan2019</strain>
    </source>
</reference>
<gene>
    <name evidence="1" type="ORF">DPEC_G00111760</name>
</gene>
<evidence type="ECO:0000313" key="2">
    <source>
        <dbReference type="Proteomes" id="UP001157502"/>
    </source>
</evidence>
<dbReference type="Proteomes" id="UP001157502">
    <property type="component" value="Chromosome 9"/>
</dbReference>
<proteinExistence type="predicted"/>
<name>A0ACC2GTT7_DALPE</name>